<organism evidence="1 2">
    <name type="scientific">Hymenobacter glaciei</name>
    <dbReference type="NCBI Taxonomy" id="877209"/>
    <lineage>
        <taxon>Bacteria</taxon>
        <taxon>Pseudomonadati</taxon>
        <taxon>Bacteroidota</taxon>
        <taxon>Cytophagia</taxon>
        <taxon>Cytophagales</taxon>
        <taxon>Hymenobacteraceae</taxon>
        <taxon>Hymenobacter</taxon>
    </lineage>
</organism>
<keyword evidence="2" id="KW-1185">Reference proteome</keyword>
<comment type="caution">
    <text evidence="1">The sequence shown here is derived from an EMBL/GenBank/DDBJ whole genome shotgun (WGS) entry which is preliminary data.</text>
</comment>
<proteinExistence type="predicted"/>
<sequence length="122" mass="13682">MNAQEYKRRREGWNVLDFSTLDVTRKYLAESGRIQLAESINNILANNGIDKPDLHNSIAGQQADYYTVNLPFEDVKSIVWMFGDMEVGALDDDYGTTPAASFHASMLDKWNELILHQGGDGA</sequence>
<gene>
    <name evidence="1" type="ORF">GCM10022409_39980</name>
</gene>
<reference evidence="2" key="1">
    <citation type="journal article" date="2019" name="Int. J. Syst. Evol. Microbiol.">
        <title>The Global Catalogue of Microorganisms (GCM) 10K type strain sequencing project: providing services to taxonomists for standard genome sequencing and annotation.</title>
        <authorList>
            <consortium name="The Broad Institute Genomics Platform"/>
            <consortium name="The Broad Institute Genome Sequencing Center for Infectious Disease"/>
            <person name="Wu L."/>
            <person name="Ma J."/>
        </authorList>
    </citation>
    <scope>NUCLEOTIDE SEQUENCE [LARGE SCALE GENOMIC DNA]</scope>
    <source>
        <strain evidence="2">JCM 17225</strain>
    </source>
</reference>
<name>A0ABP7UPU4_9BACT</name>
<accession>A0ABP7UPU4</accession>
<dbReference type="EMBL" id="BAABDK010000031">
    <property type="protein sequence ID" value="GAA4049413.1"/>
    <property type="molecule type" value="Genomic_DNA"/>
</dbReference>
<dbReference type="RefSeq" id="WP_345058175.1">
    <property type="nucleotide sequence ID" value="NZ_BAABDK010000031.1"/>
</dbReference>
<evidence type="ECO:0000313" key="1">
    <source>
        <dbReference type="EMBL" id="GAA4049413.1"/>
    </source>
</evidence>
<protein>
    <submittedName>
        <fullName evidence="1">Uncharacterized protein</fullName>
    </submittedName>
</protein>
<evidence type="ECO:0000313" key="2">
    <source>
        <dbReference type="Proteomes" id="UP001501469"/>
    </source>
</evidence>
<dbReference type="Proteomes" id="UP001501469">
    <property type="component" value="Unassembled WGS sequence"/>
</dbReference>